<proteinExistence type="predicted"/>
<keyword evidence="4" id="KW-1185">Reference proteome</keyword>
<dbReference type="RefSeq" id="WP_336535573.1">
    <property type="nucleotide sequence ID" value="NZ_JBBAYL010000002.1"/>
</dbReference>
<reference evidence="3 4" key="1">
    <citation type="submission" date="2024-03" db="EMBL/GenBank/DDBJ databases">
        <title>First Report of Pectobacterium brasiliscabiei causing potato scab in china.</title>
        <authorList>
            <person name="Handique U."/>
        </authorList>
    </citation>
    <scope>NUCLEOTIDE SEQUENCE [LARGE SCALE GENOMIC DNA]</scope>
    <source>
        <strain evidence="3 4">ZRIMU1503</strain>
    </source>
</reference>
<accession>A0ABU8G3Z2</accession>
<name>A0ABU8G3Z2_9ACTN</name>
<feature type="region of interest" description="Disordered" evidence="1">
    <location>
        <begin position="165"/>
        <end position="209"/>
    </location>
</feature>
<sequence>MPRNTRKRSKTTRRAVAALAAAAVGAGGLVVANVYASAGENSAGNTTRSAAQDRVGQAMAAGAATVDCPDVGSRLRQVPDRARAEVDRELALLDQQVAEAYQRLQSSVRAIQQDSAFADNAVMGPLKAKRTAVIDRIEIAIGRVADRPQGLQSLAACTLRASGNGTGGADQNGDGQNQGNGNQGNAGQGQGNGQGEPAGNGGQAGNGPVAADFVDITTVQPNVPAPQRQRNASRGKFTTDCGVNEDKLYNTDNVIVAPGVDNGAHHTHDYVGNQANDAFADNEDFAAGETTCRNQGDKSSYYWPVLRLQDGTQEFDAGRQGGGAEGNVGRILTASQVTLDYVGNPRGKVVAMPKFLRIITGDAKAFTNGTANANAAWSCTGFEDRQLTDKYPICPEGSDVVRTSKFQSCWDGQNVDSANHRDHVAFADPRSGACPNGFRAIPQLVQRLVYDVDAPSLNDGGRSRGFFSVDGFPEQLHKPVTDHGDFVNVFDEKLMNRMVGCINTGRKCR</sequence>
<dbReference type="InterPro" id="IPR018535">
    <property type="entry name" value="DUF1996"/>
</dbReference>
<dbReference type="Pfam" id="PF09362">
    <property type="entry name" value="DUF1996"/>
    <property type="match status" value="1"/>
</dbReference>
<dbReference type="Proteomes" id="UP001365781">
    <property type="component" value="Unassembled WGS sequence"/>
</dbReference>
<dbReference type="PANTHER" id="PTHR43662:SF3">
    <property type="entry name" value="DOMAIN PROTEIN, PUTATIVE (AFU_ORTHOLOGUE AFUA_6G11970)-RELATED"/>
    <property type="match status" value="1"/>
</dbReference>
<comment type="caution">
    <text evidence="3">The sequence shown here is derived from an EMBL/GenBank/DDBJ whole genome shotgun (WGS) entry which is preliminary data.</text>
</comment>
<protein>
    <submittedName>
        <fullName evidence="3">DUF1996 domain-containing protein</fullName>
    </submittedName>
</protein>
<organism evidence="3 4">
    <name type="scientific">Streptomyces brasiliscabiei</name>
    <dbReference type="NCBI Taxonomy" id="2736302"/>
    <lineage>
        <taxon>Bacteria</taxon>
        <taxon>Bacillati</taxon>
        <taxon>Actinomycetota</taxon>
        <taxon>Actinomycetes</taxon>
        <taxon>Kitasatosporales</taxon>
        <taxon>Streptomycetaceae</taxon>
        <taxon>Streptomyces</taxon>
    </lineage>
</organism>
<dbReference type="EMBL" id="JBBAYM010000001">
    <property type="protein sequence ID" value="MEI5607905.1"/>
    <property type="molecule type" value="Genomic_DNA"/>
</dbReference>
<evidence type="ECO:0000313" key="3">
    <source>
        <dbReference type="EMBL" id="MEI5607905.1"/>
    </source>
</evidence>
<feature type="domain" description="DUF1996" evidence="2">
    <location>
        <begin position="255"/>
        <end position="488"/>
    </location>
</feature>
<evidence type="ECO:0000256" key="1">
    <source>
        <dbReference type="SAM" id="MobiDB-lite"/>
    </source>
</evidence>
<gene>
    <name evidence="3" type="ORF">WB403_01910</name>
</gene>
<evidence type="ECO:0000313" key="4">
    <source>
        <dbReference type="Proteomes" id="UP001365781"/>
    </source>
</evidence>
<feature type="compositionally biased region" description="Gly residues" evidence="1">
    <location>
        <begin position="165"/>
        <end position="205"/>
    </location>
</feature>
<dbReference type="PANTHER" id="PTHR43662">
    <property type="match status" value="1"/>
</dbReference>
<evidence type="ECO:0000259" key="2">
    <source>
        <dbReference type="Pfam" id="PF09362"/>
    </source>
</evidence>